<evidence type="ECO:0000313" key="3">
    <source>
        <dbReference type="Proteomes" id="UP000233551"/>
    </source>
</evidence>
<dbReference type="EMBL" id="PGOL01002047">
    <property type="protein sequence ID" value="PKI51075.1"/>
    <property type="molecule type" value="Genomic_DNA"/>
</dbReference>
<keyword evidence="3" id="KW-1185">Reference proteome</keyword>
<proteinExistence type="predicted"/>
<protein>
    <submittedName>
        <fullName evidence="2">Uncharacterized protein</fullName>
    </submittedName>
</protein>
<feature type="compositionally biased region" description="Basic residues" evidence="1">
    <location>
        <begin position="1"/>
        <end position="14"/>
    </location>
</feature>
<name>A0A2I0J4C6_PUNGR</name>
<organism evidence="2 3">
    <name type="scientific">Punica granatum</name>
    <name type="common">Pomegranate</name>
    <dbReference type="NCBI Taxonomy" id="22663"/>
    <lineage>
        <taxon>Eukaryota</taxon>
        <taxon>Viridiplantae</taxon>
        <taxon>Streptophyta</taxon>
        <taxon>Embryophyta</taxon>
        <taxon>Tracheophyta</taxon>
        <taxon>Spermatophyta</taxon>
        <taxon>Magnoliopsida</taxon>
        <taxon>eudicotyledons</taxon>
        <taxon>Gunneridae</taxon>
        <taxon>Pentapetalae</taxon>
        <taxon>rosids</taxon>
        <taxon>malvids</taxon>
        <taxon>Myrtales</taxon>
        <taxon>Lythraceae</taxon>
        <taxon>Punica</taxon>
    </lineage>
</organism>
<gene>
    <name evidence="2" type="ORF">CRG98_028504</name>
</gene>
<reference evidence="2 3" key="1">
    <citation type="submission" date="2017-11" db="EMBL/GenBank/DDBJ databases">
        <title>De-novo sequencing of pomegranate (Punica granatum L.) genome.</title>
        <authorList>
            <person name="Akparov Z."/>
            <person name="Amiraslanov A."/>
            <person name="Hajiyeva S."/>
            <person name="Abbasov M."/>
            <person name="Kaur K."/>
            <person name="Hamwieh A."/>
            <person name="Solovyev V."/>
            <person name="Salamov A."/>
            <person name="Braich B."/>
            <person name="Kosarev P."/>
            <person name="Mahmoud A."/>
            <person name="Hajiyev E."/>
            <person name="Babayeva S."/>
            <person name="Izzatullayeva V."/>
            <person name="Mammadov A."/>
            <person name="Mammadov A."/>
            <person name="Sharifova S."/>
            <person name="Ojaghi J."/>
            <person name="Eynullazada K."/>
            <person name="Bayramov B."/>
            <person name="Abdulazimova A."/>
            <person name="Shahmuradov I."/>
        </authorList>
    </citation>
    <scope>NUCLEOTIDE SEQUENCE [LARGE SCALE GENOMIC DNA]</scope>
    <source>
        <strain evidence="3">cv. AG2017</strain>
        <tissue evidence="2">Leaf</tissue>
    </source>
</reference>
<sequence>MRVSHNRRISRTRKNLSATKDDESTHRNRYAKRSASVGMSCKPLSCLITRLGNTRVLPKWLRRRSPMIPRHPVIIGPPGFQLAAHKNFVGVSSSKNCLHSDKLRSGGRNIRSSACWGSQNLTAVLKKVQSMGDSAVRTRMWTLVGARMRAFGSRGLTMSTFLRMHDGHA</sequence>
<evidence type="ECO:0000313" key="2">
    <source>
        <dbReference type="EMBL" id="PKI51075.1"/>
    </source>
</evidence>
<evidence type="ECO:0000256" key="1">
    <source>
        <dbReference type="SAM" id="MobiDB-lite"/>
    </source>
</evidence>
<feature type="region of interest" description="Disordered" evidence="1">
    <location>
        <begin position="1"/>
        <end position="34"/>
    </location>
</feature>
<accession>A0A2I0J4C6</accession>
<dbReference type="AlphaFoldDB" id="A0A2I0J4C6"/>
<comment type="caution">
    <text evidence="2">The sequence shown here is derived from an EMBL/GenBank/DDBJ whole genome shotgun (WGS) entry which is preliminary data.</text>
</comment>
<dbReference type="Proteomes" id="UP000233551">
    <property type="component" value="Unassembled WGS sequence"/>
</dbReference>